<dbReference type="InterPro" id="IPR001695">
    <property type="entry name" value="Lysyl_oxidase"/>
</dbReference>
<evidence type="ECO:0008006" key="3">
    <source>
        <dbReference type="Google" id="ProtNLM"/>
    </source>
</evidence>
<gene>
    <name evidence="1" type="ORF">K1X13_09485</name>
</gene>
<evidence type="ECO:0000313" key="2">
    <source>
        <dbReference type="Proteomes" id="UP000754710"/>
    </source>
</evidence>
<dbReference type="Pfam" id="PF01186">
    <property type="entry name" value="Lysyl_oxidase"/>
    <property type="match status" value="1"/>
</dbReference>
<accession>A0ABS7RJ24</accession>
<dbReference type="Proteomes" id="UP000754710">
    <property type="component" value="Unassembled WGS sequence"/>
</dbReference>
<comment type="caution">
    <text evidence="1">The sequence shown here is derived from an EMBL/GenBank/DDBJ whole genome shotgun (WGS) entry which is preliminary data.</text>
</comment>
<sequence>MLLLGQFFAPGNAAAVDPQTVAVTAATKAPPLRPNLVVLPADGIYVQGSGEERKIRFESALGNVGRGPVEVRPNNSRPCPAGKRHASQVMYRDMDGSGRYRREVDTGLARRSAGCMVFHRFHDHWHFEAASRYTLHRADEPEALVVARRKMSFCLRDSRRLPASYGSLNRPQAYGACSRSSPQGISIGWADVYQSFLVGQALRLPSDARNGLYCLRIKVDPQNMLEETNDGDNESVRAFYLEGTSIGYRDARRCS</sequence>
<dbReference type="RefSeq" id="WP_221024853.1">
    <property type="nucleotide sequence ID" value="NZ_JAIEZQ010000002.1"/>
</dbReference>
<proteinExistence type="predicted"/>
<name>A0ABS7RJ24_9ACTN</name>
<keyword evidence="2" id="KW-1185">Reference proteome</keyword>
<protein>
    <recommendedName>
        <fullName evidence="3">Lysyl oxidase</fullName>
    </recommendedName>
</protein>
<dbReference type="EMBL" id="JAIEZQ010000002">
    <property type="protein sequence ID" value="MBY9075049.1"/>
    <property type="molecule type" value="Genomic_DNA"/>
</dbReference>
<reference evidence="1 2" key="1">
    <citation type="submission" date="2021-08" db="EMBL/GenBank/DDBJ databases">
        <title>Nocardioides bacterium WL0053 sp. nov., isolated from the sediment.</title>
        <authorList>
            <person name="Wang L."/>
            <person name="Zhang D."/>
            <person name="Zhang A."/>
        </authorList>
    </citation>
    <scope>NUCLEOTIDE SEQUENCE [LARGE SCALE GENOMIC DNA]</scope>
    <source>
        <strain evidence="1 2">WL0053</strain>
    </source>
</reference>
<organism evidence="1 2">
    <name type="scientific">Nocardioides jiangsuensis</name>
    <dbReference type="NCBI Taxonomy" id="2866161"/>
    <lineage>
        <taxon>Bacteria</taxon>
        <taxon>Bacillati</taxon>
        <taxon>Actinomycetota</taxon>
        <taxon>Actinomycetes</taxon>
        <taxon>Propionibacteriales</taxon>
        <taxon>Nocardioidaceae</taxon>
        <taxon>Nocardioides</taxon>
    </lineage>
</organism>
<evidence type="ECO:0000313" key="1">
    <source>
        <dbReference type="EMBL" id="MBY9075049.1"/>
    </source>
</evidence>